<dbReference type="InterPro" id="IPR036097">
    <property type="entry name" value="HisK_dim/P_sf"/>
</dbReference>
<dbReference type="GO" id="GO:0000155">
    <property type="term" value="F:phosphorelay sensor kinase activity"/>
    <property type="evidence" value="ECO:0007669"/>
    <property type="project" value="InterPro"/>
</dbReference>
<dbReference type="PRINTS" id="PR00344">
    <property type="entry name" value="BCTRLSENSOR"/>
</dbReference>
<dbReference type="SMART" id="SM00448">
    <property type="entry name" value="REC"/>
    <property type="match status" value="1"/>
</dbReference>
<keyword evidence="8" id="KW-1185">Reference proteome</keyword>
<evidence type="ECO:0000259" key="5">
    <source>
        <dbReference type="PROSITE" id="PS50110"/>
    </source>
</evidence>
<evidence type="ECO:0000259" key="4">
    <source>
        <dbReference type="PROSITE" id="PS50109"/>
    </source>
</evidence>
<feature type="modified residue" description="4-aspartylphosphate" evidence="2">
    <location>
        <position position="1037"/>
    </location>
</feature>
<dbReference type="SUPFAM" id="SSF47384">
    <property type="entry name" value="Homodimeric domain of signal transducing histidine kinase"/>
    <property type="match status" value="1"/>
</dbReference>
<dbReference type="SMART" id="SM00388">
    <property type="entry name" value="HisKA"/>
    <property type="match status" value="1"/>
</dbReference>
<feature type="region of interest" description="Disordered" evidence="3">
    <location>
        <begin position="311"/>
        <end position="332"/>
    </location>
</feature>
<dbReference type="InterPro" id="IPR004358">
    <property type="entry name" value="Sig_transdc_His_kin-like_C"/>
</dbReference>
<dbReference type="InterPro" id="IPR005467">
    <property type="entry name" value="His_kinase_dom"/>
</dbReference>
<evidence type="ECO:0000313" key="8">
    <source>
        <dbReference type="Proteomes" id="UP000803884"/>
    </source>
</evidence>
<dbReference type="GeneID" id="96001678"/>
<evidence type="ECO:0000313" key="7">
    <source>
        <dbReference type="EMBL" id="KAL1591034.1"/>
    </source>
</evidence>
<dbReference type="SMART" id="SM00091">
    <property type="entry name" value="PAS"/>
    <property type="match status" value="1"/>
</dbReference>
<dbReference type="InterPro" id="IPR011006">
    <property type="entry name" value="CheY-like_superfamily"/>
</dbReference>
<dbReference type="RefSeq" id="XP_069234139.1">
    <property type="nucleotide sequence ID" value="XM_069368840.1"/>
</dbReference>
<protein>
    <submittedName>
        <fullName evidence="7">Uncharacterized protein</fullName>
    </submittedName>
</protein>
<dbReference type="PROSITE" id="PS50109">
    <property type="entry name" value="HIS_KIN"/>
    <property type="match status" value="1"/>
</dbReference>
<dbReference type="Pfam" id="PF00072">
    <property type="entry name" value="Response_reg"/>
    <property type="match status" value="1"/>
</dbReference>
<dbReference type="PROSITE" id="PS50110">
    <property type="entry name" value="RESPONSE_REGULATORY"/>
    <property type="match status" value="1"/>
</dbReference>
<dbReference type="CDD" id="cd00082">
    <property type="entry name" value="HisKA"/>
    <property type="match status" value="1"/>
</dbReference>
<dbReference type="SUPFAM" id="SSF55874">
    <property type="entry name" value="ATPase domain of HSP90 chaperone/DNA topoisomerase II/histidine kinase"/>
    <property type="match status" value="1"/>
</dbReference>
<dbReference type="EMBL" id="JAAQHG020000001">
    <property type="protein sequence ID" value="KAL1591034.1"/>
    <property type="molecule type" value="Genomic_DNA"/>
</dbReference>
<organism evidence="7 8">
    <name type="scientific">Cladosporium halotolerans</name>
    <dbReference type="NCBI Taxonomy" id="1052096"/>
    <lineage>
        <taxon>Eukaryota</taxon>
        <taxon>Fungi</taxon>
        <taxon>Dikarya</taxon>
        <taxon>Ascomycota</taxon>
        <taxon>Pezizomycotina</taxon>
        <taxon>Dothideomycetes</taxon>
        <taxon>Dothideomycetidae</taxon>
        <taxon>Cladosporiales</taxon>
        <taxon>Cladosporiaceae</taxon>
        <taxon>Cladosporium</taxon>
    </lineage>
</organism>
<dbReference type="SMART" id="SM00387">
    <property type="entry name" value="HATPase_c"/>
    <property type="match status" value="1"/>
</dbReference>
<dbReference type="InterPro" id="IPR001789">
    <property type="entry name" value="Sig_transdc_resp-reg_receiver"/>
</dbReference>
<evidence type="ECO:0000256" key="2">
    <source>
        <dbReference type="PROSITE-ProRule" id="PRU00169"/>
    </source>
</evidence>
<proteinExistence type="predicted"/>
<dbReference type="Proteomes" id="UP000803884">
    <property type="component" value="Unassembled WGS sequence"/>
</dbReference>
<keyword evidence="1 2" id="KW-0597">Phosphoprotein</keyword>
<feature type="domain" description="PAS" evidence="6">
    <location>
        <begin position="493"/>
        <end position="563"/>
    </location>
</feature>
<dbReference type="Pfam" id="PF02518">
    <property type="entry name" value="HATPase_c"/>
    <property type="match status" value="1"/>
</dbReference>
<dbReference type="InterPro" id="IPR050956">
    <property type="entry name" value="2C_system_His_kinase"/>
</dbReference>
<evidence type="ECO:0000259" key="6">
    <source>
        <dbReference type="PROSITE" id="PS50112"/>
    </source>
</evidence>
<dbReference type="InterPro" id="IPR035965">
    <property type="entry name" value="PAS-like_dom_sf"/>
</dbReference>
<feature type="domain" description="Histidine kinase" evidence="4">
    <location>
        <begin position="646"/>
        <end position="914"/>
    </location>
</feature>
<reference evidence="7 8" key="1">
    <citation type="journal article" date="2020" name="Microbiol. Resour. Announc.">
        <title>Draft Genome Sequence of a Cladosporium Species Isolated from the Mesophotic Ascidian Didemnum maculosum.</title>
        <authorList>
            <person name="Gioti A."/>
            <person name="Siaperas R."/>
            <person name="Nikolaivits E."/>
            <person name="Le Goff G."/>
            <person name="Ouazzani J."/>
            <person name="Kotoulas G."/>
            <person name="Topakas E."/>
        </authorList>
    </citation>
    <scope>NUCLEOTIDE SEQUENCE [LARGE SCALE GENOMIC DNA]</scope>
    <source>
        <strain evidence="7 8">TM138-S3</strain>
    </source>
</reference>
<evidence type="ECO:0000256" key="3">
    <source>
        <dbReference type="SAM" id="MobiDB-lite"/>
    </source>
</evidence>
<accession>A0AB34L8D7</accession>
<feature type="domain" description="Response regulatory" evidence="5">
    <location>
        <begin position="979"/>
        <end position="1108"/>
    </location>
</feature>
<dbReference type="SUPFAM" id="SSF52172">
    <property type="entry name" value="CheY-like"/>
    <property type="match status" value="1"/>
</dbReference>
<dbReference type="Gene3D" id="3.30.565.10">
    <property type="entry name" value="Histidine kinase-like ATPase, C-terminal domain"/>
    <property type="match status" value="1"/>
</dbReference>
<feature type="compositionally biased region" description="Low complexity" evidence="3">
    <location>
        <begin position="316"/>
        <end position="332"/>
    </location>
</feature>
<comment type="caution">
    <text evidence="7">The sequence shown here is derived from an EMBL/GenBank/DDBJ whole genome shotgun (WGS) entry which is preliminary data.</text>
</comment>
<name>A0AB34L8D7_9PEZI</name>
<dbReference type="InterPro" id="IPR036890">
    <property type="entry name" value="HATPase_C_sf"/>
</dbReference>
<dbReference type="CDD" id="cd00130">
    <property type="entry name" value="PAS"/>
    <property type="match status" value="1"/>
</dbReference>
<dbReference type="InterPro" id="IPR003661">
    <property type="entry name" value="HisK_dim/P_dom"/>
</dbReference>
<dbReference type="AlphaFoldDB" id="A0AB34L8D7"/>
<dbReference type="Gene3D" id="3.40.50.2300">
    <property type="match status" value="1"/>
</dbReference>
<dbReference type="Pfam" id="PF00512">
    <property type="entry name" value="HisKA"/>
    <property type="match status" value="1"/>
</dbReference>
<dbReference type="Gene3D" id="3.30.450.20">
    <property type="entry name" value="PAS domain"/>
    <property type="match status" value="2"/>
</dbReference>
<dbReference type="InterPro" id="IPR003594">
    <property type="entry name" value="HATPase_dom"/>
</dbReference>
<dbReference type="PANTHER" id="PTHR43719:SF30">
    <property type="entry name" value="TWO-COMPONENT SYSTEM RESPONSE REGULATOR"/>
    <property type="match status" value="1"/>
</dbReference>
<dbReference type="CDD" id="cd17546">
    <property type="entry name" value="REC_hyHK_CKI1_RcsC-like"/>
    <property type="match status" value="1"/>
</dbReference>
<dbReference type="PANTHER" id="PTHR43719">
    <property type="entry name" value="TWO-COMPONENT HISTIDINE KINASE"/>
    <property type="match status" value="1"/>
</dbReference>
<dbReference type="Pfam" id="PF13188">
    <property type="entry name" value="PAS_8"/>
    <property type="match status" value="1"/>
</dbReference>
<gene>
    <name evidence="7" type="ORF">WHR41_00234</name>
</gene>
<sequence length="1113" mass="124340">MSNLFARRRSVPSAAHVNVDDLFEKLKQHDPEWLSSTLSERWNQISERGSDFHIHESSDATASPRRPLLNRLKRRSQHSIEALVKPIWTFDVTASKLPQGRTVPDHVALIRNHDWSSTELGPMSSWSDELRRLVNTCLLDPRPAAVWWLKSRIMIYNEGYALILGKRHPGALGMSLAAAWPELVGSFDQHFNNAEELGQSASGDNAFYITERNGFCEELWASWAIMPVPAENGGTGFYNAVFETTKQVMTERRMSTLMLLGRCTTAAKGTQDFWKQAVKGLDPNHYDVPFAALYAAASPDTAMHRPNVLSEQWEATSQTSKTSSDPSSSFSSRQWTLEGMLGLPPSCKGLPSRIDSDAAAESLSPLLRQALSTGKIMLLTYEDDTFPQGLRGVARSRAFEDECMAAVLCPVGPTNRENPLGFMLIGINPRCAYDSDYKTFISILSRQMATSIASVVLAEEELKRSRDAAELATQDRIRMSEQLAVTKQEAKETEVRFRRMTELSPMAMFHFDELGNVLYANEEWFELTQHPRNAFYPLSWYSVIHEDDHELMDREWAKLTSGEPVHFELRLKRPFTTDETLSGEQIEGDTWILAAAYADKREDATVAGVLGCLTDISRQKWAEGFQARRTEEAMELKRQQENFMDMTSHEARNPLSAITLCAESITTALKELLDNNRGTITLDRDALETHLEGAEIIVACAQHQKRIIDDVLTLSKLDSGLLVICPVEVQPVETIKQALRMFDSELLKSDITLEYHFLPSYYALNLDWLRLDPSRLLQILINLLTNAIKFTANCNLRKITVSVGASVQCPENFCEGMKYLADPNVRSPLSPRADEDIYLSIEIKDTGRGISPEEMTRLFQRWGQASPRTSIKYGGSGLGLFISRELASRQGGQIGFTSESGVGSTFAFYVQAQRCGPPQPKTARQTFSTGSGSNVRRRSKASIFTAAATTEEQTQSHVTHEFATQKVSELDDLASTELHLLVVEDNLVNQKVVAKQLVRAGYTVAVANHGHEALAHIRKTSHANRHSGIPLHLVLMDVEMPIMDGLACARQIREMEAQGSLQGHIPIVAVTANARAEQQAAALEAGMDSVVTKPFRMLELLPELERVRKMFAT</sequence>
<dbReference type="Gene3D" id="1.10.287.130">
    <property type="match status" value="1"/>
</dbReference>
<dbReference type="NCBIfam" id="TIGR00229">
    <property type="entry name" value="sensory_box"/>
    <property type="match status" value="1"/>
</dbReference>
<evidence type="ECO:0000256" key="1">
    <source>
        <dbReference type="ARBA" id="ARBA00022553"/>
    </source>
</evidence>
<dbReference type="PROSITE" id="PS50112">
    <property type="entry name" value="PAS"/>
    <property type="match status" value="1"/>
</dbReference>
<dbReference type="SUPFAM" id="SSF55785">
    <property type="entry name" value="PYP-like sensor domain (PAS domain)"/>
    <property type="match status" value="1"/>
</dbReference>
<dbReference type="InterPro" id="IPR000014">
    <property type="entry name" value="PAS"/>
</dbReference>